<accession>A0A4R4QGN1</accession>
<keyword evidence="2" id="KW-0964">Secreted</keyword>
<dbReference type="Proteomes" id="UP000295075">
    <property type="component" value="Unassembled WGS sequence"/>
</dbReference>
<dbReference type="InterPro" id="IPR018511">
    <property type="entry name" value="Hemolysin-typ_Ca-bd_CS"/>
</dbReference>
<dbReference type="SUPFAM" id="SSF51120">
    <property type="entry name" value="beta-Roll"/>
    <property type="match status" value="3"/>
</dbReference>
<evidence type="ECO:0000313" key="5">
    <source>
        <dbReference type="Proteomes" id="UP000295075"/>
    </source>
</evidence>
<dbReference type="PANTHER" id="PTHR38340">
    <property type="entry name" value="S-LAYER PROTEIN"/>
    <property type="match status" value="1"/>
</dbReference>
<protein>
    <submittedName>
        <fullName evidence="4">Calcium-binding protein</fullName>
    </submittedName>
</protein>
<keyword evidence="3" id="KW-0732">Signal</keyword>
<dbReference type="InterPro" id="IPR050557">
    <property type="entry name" value="RTX_toxin/Mannuronan_C5-epim"/>
</dbReference>
<proteinExistence type="predicted"/>
<dbReference type="Pfam" id="PF00353">
    <property type="entry name" value="HemolysinCabind"/>
    <property type="match status" value="3"/>
</dbReference>
<gene>
    <name evidence="4" type="ORF">E1261_03360</name>
</gene>
<evidence type="ECO:0000313" key="4">
    <source>
        <dbReference type="EMBL" id="TDC34670.1"/>
    </source>
</evidence>
<reference evidence="4 5" key="1">
    <citation type="submission" date="2019-03" db="EMBL/GenBank/DDBJ databases">
        <title>Draft genome sequences of novel Actinobacteria.</title>
        <authorList>
            <person name="Sahin N."/>
            <person name="Ay H."/>
            <person name="Saygin H."/>
        </authorList>
    </citation>
    <scope>NUCLEOTIDE SEQUENCE [LARGE SCALE GENOMIC DNA]</scope>
    <source>
        <strain evidence="4 5">JCM 30547</strain>
    </source>
</reference>
<keyword evidence="5" id="KW-1185">Reference proteome</keyword>
<dbReference type="Gene3D" id="2.150.10.10">
    <property type="entry name" value="Serralysin-like metalloprotease, C-terminal"/>
    <property type="match status" value="3"/>
</dbReference>
<comment type="caution">
    <text evidence="4">The sequence shown here is derived from an EMBL/GenBank/DDBJ whole genome shotgun (WGS) entry which is preliminary data.</text>
</comment>
<dbReference type="InterPro" id="IPR001343">
    <property type="entry name" value="Hemolysn_Ca-bd"/>
</dbReference>
<feature type="chain" id="PRO_5039004869" evidence="3">
    <location>
        <begin position="30"/>
        <end position="366"/>
    </location>
</feature>
<evidence type="ECO:0000256" key="1">
    <source>
        <dbReference type="ARBA" id="ARBA00004613"/>
    </source>
</evidence>
<dbReference type="AlphaFoldDB" id="A0A4R4QGN1"/>
<sequence length="366" mass="37122">MAMTRNARRFKLSTVVVGVLIALAVHSPAAGVTTPIKVTLEDGVLRVLGGPQDDHPTIYVTAFPADRPPRVVVDELGRDFVTSAPCVTVGTSSRVECPLKAVTEVIVETGDGNDSINHRTDFPARLVAGSGSDTVNGSASPEWIDLGPGDDVAQVLGGTDDVVGGPGNDRVTYGAIADLEIRLDDLANDGAAGENSNIHSDVENLTGGQGSDLLVGSAAPNRMDGGPGNDKLLALDGDDILIGDAGADVMSGGPGIDAAHYMLRYTPLSLSIDNVANDGAPGEKDDIRADVENLLGGVAADTLIGSDSANDLDGSSGDDLIEGRGGDDVLRGGAGNDILIGDAGFDTGLGDAGTDTCKVEKQSGCP</sequence>
<evidence type="ECO:0000256" key="3">
    <source>
        <dbReference type="SAM" id="SignalP"/>
    </source>
</evidence>
<dbReference type="PRINTS" id="PR00313">
    <property type="entry name" value="CABNDNGRPT"/>
</dbReference>
<dbReference type="GO" id="GO:0005509">
    <property type="term" value="F:calcium ion binding"/>
    <property type="evidence" value="ECO:0007669"/>
    <property type="project" value="InterPro"/>
</dbReference>
<dbReference type="EMBL" id="SMKA01000006">
    <property type="protein sequence ID" value="TDC34670.1"/>
    <property type="molecule type" value="Genomic_DNA"/>
</dbReference>
<evidence type="ECO:0000256" key="2">
    <source>
        <dbReference type="ARBA" id="ARBA00022525"/>
    </source>
</evidence>
<comment type="subcellular location">
    <subcellularLocation>
        <location evidence="1">Secreted</location>
    </subcellularLocation>
</comment>
<organism evidence="4 5">
    <name type="scientific">Kribbella albertanoniae</name>
    <dbReference type="NCBI Taxonomy" id="1266829"/>
    <lineage>
        <taxon>Bacteria</taxon>
        <taxon>Bacillati</taxon>
        <taxon>Actinomycetota</taxon>
        <taxon>Actinomycetes</taxon>
        <taxon>Propionibacteriales</taxon>
        <taxon>Kribbellaceae</taxon>
        <taxon>Kribbella</taxon>
    </lineage>
</organism>
<dbReference type="PROSITE" id="PS00330">
    <property type="entry name" value="HEMOLYSIN_CALCIUM"/>
    <property type="match status" value="1"/>
</dbReference>
<dbReference type="GO" id="GO:0005576">
    <property type="term" value="C:extracellular region"/>
    <property type="evidence" value="ECO:0007669"/>
    <property type="project" value="UniProtKB-SubCell"/>
</dbReference>
<feature type="signal peptide" evidence="3">
    <location>
        <begin position="1"/>
        <end position="29"/>
    </location>
</feature>
<dbReference type="PANTHER" id="PTHR38340:SF1">
    <property type="entry name" value="S-LAYER PROTEIN"/>
    <property type="match status" value="1"/>
</dbReference>
<name>A0A4R4QGN1_9ACTN</name>
<dbReference type="InterPro" id="IPR011049">
    <property type="entry name" value="Serralysin-like_metalloprot_C"/>
</dbReference>
<dbReference type="OrthoDB" id="3776425at2"/>